<name>A0A1A8YHL1_PLAOA</name>
<keyword evidence="4" id="KW-1185">Reference proteome</keyword>
<dbReference type="AlphaFoldDB" id="A0A1A8YHL1"/>
<protein>
    <submittedName>
        <fullName evidence="1">Uncharacterized protein</fullName>
    </submittedName>
</protein>
<evidence type="ECO:0000313" key="4">
    <source>
        <dbReference type="Proteomes" id="UP000078555"/>
    </source>
</evidence>
<dbReference type="EMBL" id="FLRE01000021">
    <property type="protein sequence ID" value="SBT31632.1"/>
    <property type="molecule type" value="Genomic_DNA"/>
</dbReference>
<evidence type="ECO:0000313" key="1">
    <source>
        <dbReference type="EMBL" id="SBT31033.1"/>
    </source>
</evidence>
<accession>A0A1A8YHL1</accession>
<evidence type="ECO:0000313" key="2">
    <source>
        <dbReference type="EMBL" id="SBT31632.1"/>
    </source>
</evidence>
<dbReference type="Proteomes" id="UP000078550">
    <property type="component" value="Unassembled WGS sequence"/>
</dbReference>
<dbReference type="EMBL" id="FLRD01000011">
    <property type="protein sequence ID" value="SBT31033.1"/>
    <property type="molecule type" value="Genomic_DNA"/>
</dbReference>
<proteinExistence type="predicted"/>
<reference evidence="3 4" key="1">
    <citation type="submission" date="2016-05" db="EMBL/GenBank/DDBJ databases">
        <authorList>
            <person name="Naeem Raeece"/>
        </authorList>
    </citation>
    <scope>NUCLEOTIDE SEQUENCE [LARGE SCALE GENOMIC DNA]</scope>
</reference>
<organism evidence="1 4">
    <name type="scientific">Plasmodium ovale wallikeri</name>
    <dbReference type="NCBI Taxonomy" id="864142"/>
    <lineage>
        <taxon>Eukaryota</taxon>
        <taxon>Sar</taxon>
        <taxon>Alveolata</taxon>
        <taxon>Apicomplexa</taxon>
        <taxon>Aconoidasida</taxon>
        <taxon>Haemosporida</taxon>
        <taxon>Plasmodiidae</taxon>
        <taxon>Plasmodium</taxon>
        <taxon>Plasmodium (Plasmodium)</taxon>
    </lineage>
</organism>
<reference evidence="1" key="2">
    <citation type="submission" date="2016-05" db="EMBL/GenBank/DDBJ databases">
        <authorList>
            <person name="Lavstsen T."/>
            <person name="Jespersen J.S."/>
        </authorList>
    </citation>
    <scope>NUCLEOTIDE SEQUENCE [LARGE SCALE GENOMIC DNA]</scope>
</reference>
<gene>
    <name evidence="1" type="ORF">POVWA1_005070</name>
    <name evidence="2" type="ORF">POVWA2_005180</name>
</gene>
<sequence>MYESPCNCARVDLTCTIQHKCMQTAICMYEMDYTFVCRLLYICTKETIRMYADRYTCVRNRLYVCMQTAIHMYERDYTSATWLPIKGGGRKGFKQAPCGENKMW</sequence>
<dbReference type="Proteomes" id="UP000078555">
    <property type="component" value="Unassembled WGS sequence"/>
</dbReference>
<evidence type="ECO:0000313" key="3">
    <source>
        <dbReference type="Proteomes" id="UP000078550"/>
    </source>
</evidence>